<sequence>MAHLRRASSSTSLVLTAMPPQLDGTSEQRKAKKNKKAKQKKKAKNVAQAQNRNQTDDAKDAYPATDIPDNTNVSTSSDKAVAAPLIVHGESLRDRGCNGLTNGQQYLHGSIGDTGGKQDVSSETTTIRAMSIQGEGGGVEEEQPTIVDDEPRIPTAVPAPQDGHVVVCITWEIADDDGHEEEIPNNPSDKPDIEDQSPDCDDEEVSNIEHKEVGGDSGDNNRDQSNRHINDPEVESKELESDNGEVLNTFDQPPTDENEKANEAPSEMPNLLLSQNNIALASETREVPLPVHLLGRLERSEYCDSCVILRSTRDNFLPIEFPVHKLVVTRSPLVATIFNSHGHLDRNEIIAVAGDNFGMIKGFELALRFLYGLPLLTMGRLRAVTLSSFGYAEDTKEVLHFPIPAAMVDLALCYATSGLFFQLHTVVETGFRLAADLVGWDTVEVILFFSLHVTKFAVKLDTSFIPCNGGEAFERDQRTYVDSQSVTQELQEVWAPRLIHAVLGFICNYVNANEFSLFVQAQSTSLPDRIPEHLRSLPGSILTNPRLARLKFGSFASINEHKPAREVVIASAILMNLPFKQLKEAFEIMAARRVLSSPLAHSIVTAREIRRLQALRVLATHSNDTMNESSAEVQELGYREYLTSNGASWDMQAPPTKPTEIKLKREWMGLAVVQITVAQHHITS</sequence>
<reference evidence="2 3" key="1">
    <citation type="submission" date="2019-08" db="EMBL/GenBank/DDBJ databases">
        <title>The genome sequence of a newly discovered highly antifungal drug resistant Aspergillus species, Aspergillus tanneri NIH 1004.</title>
        <authorList>
            <person name="Mounaud S."/>
            <person name="Singh I."/>
            <person name="Joardar V."/>
            <person name="Pakala S."/>
            <person name="Pakala S."/>
            <person name="Venepally P."/>
            <person name="Chung J.K."/>
            <person name="Losada L."/>
            <person name="Nierman W.C."/>
        </authorList>
    </citation>
    <scope>NUCLEOTIDE SEQUENCE [LARGE SCALE GENOMIC DNA]</scope>
    <source>
        <strain evidence="2 3">NIH1004</strain>
    </source>
</reference>
<comment type="caution">
    <text evidence="2">The sequence shown here is derived from an EMBL/GenBank/DDBJ whole genome shotgun (WGS) entry which is preliminary data.</text>
</comment>
<feature type="compositionally biased region" description="Basic and acidic residues" evidence="1">
    <location>
        <begin position="207"/>
        <end position="240"/>
    </location>
</feature>
<dbReference type="GeneID" id="54325927"/>
<dbReference type="Proteomes" id="UP000324241">
    <property type="component" value="Unassembled WGS sequence"/>
</dbReference>
<evidence type="ECO:0000256" key="1">
    <source>
        <dbReference type="SAM" id="MobiDB-lite"/>
    </source>
</evidence>
<feature type="compositionally biased region" description="Basic residues" evidence="1">
    <location>
        <begin position="30"/>
        <end position="44"/>
    </location>
</feature>
<accession>A0A5M9MUH1</accession>
<feature type="region of interest" description="Disordered" evidence="1">
    <location>
        <begin position="175"/>
        <end position="266"/>
    </location>
</feature>
<dbReference type="OrthoDB" id="5329403at2759"/>
<evidence type="ECO:0000313" key="3">
    <source>
        <dbReference type="Proteomes" id="UP000324241"/>
    </source>
</evidence>
<evidence type="ECO:0000313" key="2">
    <source>
        <dbReference type="EMBL" id="KAA8650538.1"/>
    </source>
</evidence>
<dbReference type="AlphaFoldDB" id="A0A5M9MUH1"/>
<dbReference type="EMBL" id="QUQM01000001">
    <property type="protein sequence ID" value="KAA8650538.1"/>
    <property type="molecule type" value="Genomic_DNA"/>
</dbReference>
<name>A0A5M9MUH1_9EURO</name>
<gene>
    <name evidence="2" type="ORF">ATNIH1004_003225</name>
</gene>
<organism evidence="2 3">
    <name type="scientific">Aspergillus tanneri</name>
    <dbReference type="NCBI Taxonomy" id="1220188"/>
    <lineage>
        <taxon>Eukaryota</taxon>
        <taxon>Fungi</taxon>
        <taxon>Dikarya</taxon>
        <taxon>Ascomycota</taxon>
        <taxon>Pezizomycotina</taxon>
        <taxon>Eurotiomycetes</taxon>
        <taxon>Eurotiomycetidae</taxon>
        <taxon>Eurotiales</taxon>
        <taxon>Aspergillaceae</taxon>
        <taxon>Aspergillus</taxon>
        <taxon>Aspergillus subgen. Circumdati</taxon>
    </lineage>
</organism>
<proteinExistence type="predicted"/>
<protein>
    <recommendedName>
        <fullName evidence="4">BTB domain-containing protein</fullName>
    </recommendedName>
</protein>
<feature type="region of interest" description="Disordered" evidence="1">
    <location>
        <begin position="1"/>
        <end position="76"/>
    </location>
</feature>
<feature type="region of interest" description="Disordered" evidence="1">
    <location>
        <begin position="132"/>
        <end position="160"/>
    </location>
</feature>
<feature type="compositionally biased region" description="Acidic residues" evidence="1">
    <location>
        <begin position="192"/>
        <end position="206"/>
    </location>
</feature>
<dbReference type="VEuPathDB" id="FungiDB:EYZ11_002080"/>
<dbReference type="RefSeq" id="XP_033429899.1">
    <property type="nucleotide sequence ID" value="XM_033567904.1"/>
</dbReference>
<evidence type="ECO:0008006" key="4">
    <source>
        <dbReference type="Google" id="ProtNLM"/>
    </source>
</evidence>